<evidence type="ECO:0008006" key="5">
    <source>
        <dbReference type="Google" id="ProtNLM"/>
    </source>
</evidence>
<dbReference type="AlphaFoldDB" id="A0AAV0I1F9"/>
<accession>A0AAV0I1F9</accession>
<keyword evidence="1" id="KW-0677">Repeat</keyword>
<dbReference type="NCBIfam" id="TIGR00756">
    <property type="entry name" value="PPR"/>
    <property type="match status" value="3"/>
</dbReference>
<comment type="caution">
    <text evidence="3">The sequence shown here is derived from an EMBL/GenBank/DDBJ whole genome shotgun (WGS) entry which is preliminary data.</text>
</comment>
<dbReference type="PANTHER" id="PTHR47931:SF2">
    <property type="entry name" value="OS01G0228400 PROTEIN"/>
    <property type="match status" value="1"/>
</dbReference>
<proteinExistence type="predicted"/>
<evidence type="ECO:0000256" key="1">
    <source>
        <dbReference type="ARBA" id="ARBA00022737"/>
    </source>
</evidence>
<feature type="repeat" description="PPR" evidence="2">
    <location>
        <begin position="79"/>
        <end position="113"/>
    </location>
</feature>
<dbReference type="InterPro" id="IPR011990">
    <property type="entry name" value="TPR-like_helical_dom_sf"/>
</dbReference>
<protein>
    <recommendedName>
        <fullName evidence="5">Pentatricopeptide repeat-containing protein</fullName>
    </recommendedName>
</protein>
<dbReference type="PANTHER" id="PTHR47931">
    <property type="entry name" value="OS01G0228400 PROTEIN"/>
    <property type="match status" value="1"/>
</dbReference>
<name>A0AAV0I1F9_9ROSI</name>
<keyword evidence="4" id="KW-1185">Reference proteome</keyword>
<gene>
    <name evidence="3" type="ORF">LITE_LOCUS6557</name>
</gene>
<dbReference type="Pfam" id="PF13812">
    <property type="entry name" value="PPR_3"/>
    <property type="match status" value="1"/>
</dbReference>
<dbReference type="EMBL" id="CAMGYJ010000003">
    <property type="protein sequence ID" value="CAI0390020.1"/>
    <property type="molecule type" value="Genomic_DNA"/>
</dbReference>
<dbReference type="InterPro" id="IPR002885">
    <property type="entry name" value="PPR_rpt"/>
</dbReference>
<reference evidence="3" key="1">
    <citation type="submission" date="2022-08" db="EMBL/GenBank/DDBJ databases">
        <authorList>
            <person name="Gutierrez-Valencia J."/>
        </authorList>
    </citation>
    <scope>NUCLEOTIDE SEQUENCE</scope>
</reference>
<dbReference type="Proteomes" id="UP001154282">
    <property type="component" value="Unassembled WGS sequence"/>
</dbReference>
<organism evidence="3 4">
    <name type="scientific">Linum tenue</name>
    <dbReference type="NCBI Taxonomy" id="586396"/>
    <lineage>
        <taxon>Eukaryota</taxon>
        <taxon>Viridiplantae</taxon>
        <taxon>Streptophyta</taxon>
        <taxon>Embryophyta</taxon>
        <taxon>Tracheophyta</taxon>
        <taxon>Spermatophyta</taxon>
        <taxon>Magnoliopsida</taxon>
        <taxon>eudicotyledons</taxon>
        <taxon>Gunneridae</taxon>
        <taxon>Pentapetalae</taxon>
        <taxon>rosids</taxon>
        <taxon>fabids</taxon>
        <taxon>Malpighiales</taxon>
        <taxon>Linaceae</taxon>
        <taxon>Linum</taxon>
    </lineage>
</organism>
<dbReference type="Pfam" id="PF13041">
    <property type="entry name" value="PPR_2"/>
    <property type="match status" value="1"/>
</dbReference>
<feature type="repeat" description="PPR" evidence="2">
    <location>
        <begin position="44"/>
        <end position="78"/>
    </location>
</feature>
<feature type="repeat" description="PPR" evidence="2">
    <location>
        <begin position="114"/>
        <end position="148"/>
    </location>
</feature>
<dbReference type="Gene3D" id="1.25.40.10">
    <property type="entry name" value="Tetratricopeptide repeat domain"/>
    <property type="match status" value="1"/>
</dbReference>
<sequence>MEEYGIKPDVVTYSWIMDTWGSAGIMDQCLEIFNDMLKAGIEPDIHAFSILAKGYVRAGEPDKAHSVLASMGHYNVRPNVVICTTIISGWCSAGEMDTAMEVYERMCEIGISPNLKMFETLIWGYGEARQPWKAQELLQVMEEKGVSPGKSTMQLISDAWLAVGLTSEGKRIVNEGEEEAENSKVALDTREDEFPKDLDLSASYSNVLEFPGDTLKGPNGSSSPVVKMRSQMILKSPRSASETLLPSQKSKFFFRASGFRRQPRVICRRQDQSFSCICGKFMRSCGILSIA</sequence>
<evidence type="ECO:0000313" key="3">
    <source>
        <dbReference type="EMBL" id="CAI0390020.1"/>
    </source>
</evidence>
<evidence type="ECO:0000313" key="4">
    <source>
        <dbReference type="Proteomes" id="UP001154282"/>
    </source>
</evidence>
<evidence type="ECO:0000256" key="2">
    <source>
        <dbReference type="PROSITE-ProRule" id="PRU00708"/>
    </source>
</evidence>
<feature type="repeat" description="PPR" evidence="2">
    <location>
        <begin position="9"/>
        <end position="43"/>
    </location>
</feature>
<dbReference type="PROSITE" id="PS51375">
    <property type="entry name" value="PPR"/>
    <property type="match status" value="4"/>
</dbReference>